<evidence type="ECO:0000259" key="1">
    <source>
        <dbReference type="PROSITE" id="PS50097"/>
    </source>
</evidence>
<reference evidence="2" key="1">
    <citation type="submission" date="2023-03" db="EMBL/GenBank/DDBJ databases">
        <title>Massive genome expansion in bonnet fungi (Mycena s.s.) driven by repeated elements and novel gene families across ecological guilds.</title>
        <authorList>
            <consortium name="Lawrence Berkeley National Laboratory"/>
            <person name="Harder C.B."/>
            <person name="Miyauchi S."/>
            <person name="Viragh M."/>
            <person name="Kuo A."/>
            <person name="Thoen E."/>
            <person name="Andreopoulos B."/>
            <person name="Lu D."/>
            <person name="Skrede I."/>
            <person name="Drula E."/>
            <person name="Henrissat B."/>
            <person name="Morin E."/>
            <person name="Kohler A."/>
            <person name="Barry K."/>
            <person name="LaButti K."/>
            <person name="Morin E."/>
            <person name="Salamov A."/>
            <person name="Lipzen A."/>
            <person name="Mereny Z."/>
            <person name="Hegedus B."/>
            <person name="Baldrian P."/>
            <person name="Stursova M."/>
            <person name="Weitz H."/>
            <person name="Taylor A."/>
            <person name="Grigoriev I.V."/>
            <person name="Nagy L.G."/>
            <person name="Martin F."/>
            <person name="Kauserud H."/>
        </authorList>
    </citation>
    <scope>NUCLEOTIDE SEQUENCE</scope>
    <source>
        <strain evidence="2">CBHHK067</strain>
    </source>
</reference>
<evidence type="ECO:0000313" key="2">
    <source>
        <dbReference type="EMBL" id="KAJ7692436.1"/>
    </source>
</evidence>
<dbReference type="PROSITE" id="PS50097">
    <property type="entry name" value="BTB"/>
    <property type="match status" value="1"/>
</dbReference>
<dbReference type="Pfam" id="PF00651">
    <property type="entry name" value="BTB"/>
    <property type="match status" value="1"/>
</dbReference>
<sequence length="315" mass="35440">MDEDSLYTRADDLWFSDGTLVIRAETTIFRVTKSILAARSNVFKDMLAFPQGEGREAETIEGIPTVYLHDSAADVEVFLRAIFDSSYFMPAPRPVDIDVVLGILRLSHKYDVSYLLHRALEHLDVPFYFSSMETFLDSDSDHFIYRLDTGCLLRTIEAAKEVGALWLLPILYVRACQEDPADLTAAMASDTNGDAQKCVNGCFIFSREYSASLQFLANSTVVGCETPDSCTHARFVALVVYFKAIAQGDGLDPFKPWNWDYISRRGMCDGCLTFYKESREETLQNLWGRLPSIFDLPSWEELLALKTAAMSEASS</sequence>
<proteinExistence type="predicted"/>
<organism evidence="2 3">
    <name type="scientific">Mycena rosella</name>
    <name type="common">Pink bonnet</name>
    <name type="synonym">Agaricus rosellus</name>
    <dbReference type="NCBI Taxonomy" id="1033263"/>
    <lineage>
        <taxon>Eukaryota</taxon>
        <taxon>Fungi</taxon>
        <taxon>Dikarya</taxon>
        <taxon>Basidiomycota</taxon>
        <taxon>Agaricomycotina</taxon>
        <taxon>Agaricomycetes</taxon>
        <taxon>Agaricomycetidae</taxon>
        <taxon>Agaricales</taxon>
        <taxon>Marasmiineae</taxon>
        <taxon>Mycenaceae</taxon>
        <taxon>Mycena</taxon>
    </lineage>
</organism>
<feature type="domain" description="BTB" evidence="1">
    <location>
        <begin position="16"/>
        <end position="91"/>
    </location>
</feature>
<protein>
    <recommendedName>
        <fullName evidence="1">BTB domain-containing protein</fullName>
    </recommendedName>
</protein>
<evidence type="ECO:0000313" key="3">
    <source>
        <dbReference type="Proteomes" id="UP001221757"/>
    </source>
</evidence>
<dbReference type="CDD" id="cd18186">
    <property type="entry name" value="BTB_POZ_ZBTB_KLHL-like"/>
    <property type="match status" value="1"/>
</dbReference>
<gene>
    <name evidence="2" type="ORF">B0H17DRAFT_540935</name>
</gene>
<dbReference type="AlphaFoldDB" id="A0AAD7DIC4"/>
<dbReference type="InterPro" id="IPR011333">
    <property type="entry name" value="SKP1/BTB/POZ_sf"/>
</dbReference>
<dbReference type="Proteomes" id="UP001221757">
    <property type="component" value="Unassembled WGS sequence"/>
</dbReference>
<dbReference type="SUPFAM" id="SSF54695">
    <property type="entry name" value="POZ domain"/>
    <property type="match status" value="1"/>
</dbReference>
<dbReference type="Gene3D" id="3.30.710.10">
    <property type="entry name" value="Potassium Channel Kv1.1, Chain A"/>
    <property type="match status" value="1"/>
</dbReference>
<dbReference type="SMART" id="SM00225">
    <property type="entry name" value="BTB"/>
    <property type="match status" value="1"/>
</dbReference>
<name>A0AAD7DIC4_MYCRO</name>
<dbReference type="EMBL" id="JARKIE010000052">
    <property type="protein sequence ID" value="KAJ7692436.1"/>
    <property type="molecule type" value="Genomic_DNA"/>
</dbReference>
<dbReference type="InterPro" id="IPR000210">
    <property type="entry name" value="BTB/POZ_dom"/>
</dbReference>
<comment type="caution">
    <text evidence="2">The sequence shown here is derived from an EMBL/GenBank/DDBJ whole genome shotgun (WGS) entry which is preliminary data.</text>
</comment>
<keyword evidence="3" id="KW-1185">Reference proteome</keyword>
<accession>A0AAD7DIC4</accession>